<feature type="domain" description="O-antigen ligase-related" evidence="7">
    <location>
        <begin position="171"/>
        <end position="327"/>
    </location>
</feature>
<feature type="transmembrane region" description="Helical" evidence="6">
    <location>
        <begin position="211"/>
        <end position="229"/>
    </location>
</feature>
<dbReference type="PANTHER" id="PTHR37422:SF23">
    <property type="entry name" value="TEICHURONIC ACID BIOSYNTHESIS PROTEIN TUAE"/>
    <property type="match status" value="1"/>
</dbReference>
<evidence type="ECO:0000256" key="5">
    <source>
        <dbReference type="SAM" id="MobiDB-lite"/>
    </source>
</evidence>
<feature type="transmembrane region" description="Helical" evidence="6">
    <location>
        <begin position="187"/>
        <end position="204"/>
    </location>
</feature>
<dbReference type="Proteomes" id="UP000191901">
    <property type="component" value="Chromosome"/>
</dbReference>
<evidence type="ECO:0000256" key="2">
    <source>
        <dbReference type="ARBA" id="ARBA00022692"/>
    </source>
</evidence>
<organism evidence="8 9">
    <name type="scientific">Halomicronema hongdechloris C2206</name>
    <dbReference type="NCBI Taxonomy" id="1641165"/>
    <lineage>
        <taxon>Bacteria</taxon>
        <taxon>Bacillati</taxon>
        <taxon>Cyanobacteriota</taxon>
        <taxon>Cyanophyceae</taxon>
        <taxon>Nodosilineales</taxon>
        <taxon>Nodosilineaceae</taxon>
        <taxon>Halomicronema</taxon>
    </lineage>
</organism>
<feature type="transmembrane region" description="Helical" evidence="6">
    <location>
        <begin position="140"/>
        <end position="158"/>
    </location>
</feature>
<feature type="transmembrane region" description="Helical" evidence="6">
    <location>
        <begin position="6"/>
        <end position="25"/>
    </location>
</feature>
<dbReference type="Gene3D" id="1.25.40.10">
    <property type="entry name" value="Tetratricopeptide repeat domain"/>
    <property type="match status" value="1"/>
</dbReference>
<evidence type="ECO:0000256" key="6">
    <source>
        <dbReference type="SAM" id="Phobius"/>
    </source>
</evidence>
<name>A0A1Z3HMC4_9CYAN</name>
<evidence type="ECO:0000256" key="1">
    <source>
        <dbReference type="ARBA" id="ARBA00004141"/>
    </source>
</evidence>
<feature type="transmembrane region" description="Helical" evidence="6">
    <location>
        <begin position="37"/>
        <end position="56"/>
    </location>
</feature>
<dbReference type="RefSeq" id="WP_088429885.1">
    <property type="nucleotide sequence ID" value="NZ_CP021983.2"/>
</dbReference>
<feature type="transmembrane region" description="Helical" evidence="6">
    <location>
        <begin position="92"/>
        <end position="113"/>
    </location>
</feature>
<evidence type="ECO:0000313" key="9">
    <source>
        <dbReference type="Proteomes" id="UP000191901"/>
    </source>
</evidence>
<protein>
    <recommendedName>
        <fullName evidence="7">O-antigen ligase-related domain-containing protein</fullName>
    </recommendedName>
</protein>
<sequence>MVSWPWIAIWQGGTLLLGLATIGQLRRFQRPWRGLGYGFDGLVLATALGLTLATVVAPFPTVAAWTLTQGLGYGLLLYVARNALSQPRFSSTVLWWGLAGMAVGVAVISLSYWRPDAAMWQQGNFCNAIRNLYPLGHHNFVGGYFALTLPLAVALALAQSGWRRWLGLGLALVVALALYVSGSRGAALGLVVWLLVTLVSVVGRRQGKQRWRLGLLGLVLLLLVTAAMATNPRVRDLMQGLALDPDEPVAVAVSDGPARDRIFMLGTAANILRDRPLLGIGPGNMGRVSNRYRPIEAGAGLDHVQQLHNTPAQLAGELGLVGIGLYLAWWVLVGRLCWRLHRAPLTPPDRTLLYGIGGSYLAYGVSSLTDYQLENIPIAVTLSLSLVMLLGLADTYLVKDTAAMSWPQRSRRWTSLGVLALVALAIRLWLPFDLSLALGQSAISQLQQQNLVTADSRWQKATRLAPWDPTFGALAGEELLQVESWADSDSNQQVIRQAVYDYFHQAQAAAPNDVWFNQNLAVLYYQDGDWQQAEHYGRRAAQLLPRNQSFIYALLGLIYLAQESPDQAVAALAIEALVHPDFLTYPAWQQPPLAAVYPQVVEATLGHYDTLLVDVSPATPGYDRLQTNVQALRWWLGRPIPSADQSKRTSTVALHQNGRGLLLEEWGRPEAAFHLPFSPRGRRGWGMRERPNQQGGHNLCALSSEGEAAASLSHSPAPLVGVRAGGRGVATGHKQSTATESSFIKSSVLRPPPSALLRTLMLAEPDPEQALDVLNQAIAAGDGSPSLQLLRAWLAPEVYLDDYLAATDLSDQERQVLQGHMLEERNLRDWMRSLTQAVTARYRGSLAFSYRNRAANQISLILQPTELETYTLVEQLGLFRDWPREFPALDYQIERLCIQALNLPHPTCQDRTAAPCG</sequence>
<dbReference type="EMBL" id="CP021983">
    <property type="protein sequence ID" value="ASC71453.1"/>
    <property type="molecule type" value="Genomic_DNA"/>
</dbReference>
<gene>
    <name evidence="8" type="ORF">XM38_024050</name>
</gene>
<dbReference type="OrthoDB" id="416659at2"/>
<dbReference type="SUPFAM" id="SSF48452">
    <property type="entry name" value="TPR-like"/>
    <property type="match status" value="1"/>
</dbReference>
<dbReference type="KEGG" id="hhg:XM38_024050"/>
<keyword evidence="2 6" id="KW-0812">Transmembrane</keyword>
<evidence type="ECO:0000313" key="8">
    <source>
        <dbReference type="EMBL" id="ASC71453.1"/>
    </source>
</evidence>
<feature type="transmembrane region" description="Helical" evidence="6">
    <location>
        <begin position="62"/>
        <end position="80"/>
    </location>
</feature>
<feature type="transmembrane region" description="Helical" evidence="6">
    <location>
        <begin position="165"/>
        <end position="181"/>
    </location>
</feature>
<feature type="compositionally biased region" description="Polar residues" evidence="5">
    <location>
        <begin position="733"/>
        <end position="745"/>
    </location>
</feature>
<comment type="subcellular location">
    <subcellularLocation>
        <location evidence="1">Membrane</location>
        <topology evidence="1">Multi-pass membrane protein</topology>
    </subcellularLocation>
</comment>
<dbReference type="GO" id="GO:0016020">
    <property type="term" value="C:membrane"/>
    <property type="evidence" value="ECO:0007669"/>
    <property type="project" value="UniProtKB-SubCell"/>
</dbReference>
<keyword evidence="4 6" id="KW-0472">Membrane</keyword>
<feature type="transmembrane region" description="Helical" evidence="6">
    <location>
        <begin position="375"/>
        <end position="393"/>
    </location>
</feature>
<feature type="transmembrane region" description="Helical" evidence="6">
    <location>
        <begin position="413"/>
        <end position="430"/>
    </location>
</feature>
<evidence type="ECO:0000259" key="7">
    <source>
        <dbReference type="Pfam" id="PF04932"/>
    </source>
</evidence>
<dbReference type="STRING" id="1641165.XM38_22780"/>
<feature type="transmembrane region" description="Helical" evidence="6">
    <location>
        <begin position="318"/>
        <end position="338"/>
    </location>
</feature>
<dbReference type="InterPro" id="IPR051533">
    <property type="entry name" value="WaaL-like"/>
</dbReference>
<dbReference type="AlphaFoldDB" id="A0A1Z3HMC4"/>
<reference evidence="8 9" key="1">
    <citation type="journal article" date="2016" name="Biochim. Biophys. Acta">
        <title>Characterization of red-shifted phycobilisomes isolated from the chlorophyll f-containing cyanobacterium Halomicronema hongdechloris.</title>
        <authorList>
            <person name="Li Y."/>
            <person name="Lin Y."/>
            <person name="Garvey C.J."/>
            <person name="Birch D."/>
            <person name="Corkery R.W."/>
            <person name="Loughlin P.C."/>
            <person name="Scheer H."/>
            <person name="Willows R.D."/>
            <person name="Chen M."/>
        </authorList>
    </citation>
    <scope>NUCLEOTIDE SEQUENCE [LARGE SCALE GENOMIC DNA]</scope>
    <source>
        <strain evidence="8 9">C2206</strain>
    </source>
</reference>
<feature type="region of interest" description="Disordered" evidence="5">
    <location>
        <begin position="726"/>
        <end position="745"/>
    </location>
</feature>
<evidence type="ECO:0000256" key="4">
    <source>
        <dbReference type="ARBA" id="ARBA00023136"/>
    </source>
</evidence>
<dbReference type="InterPro" id="IPR007016">
    <property type="entry name" value="O-antigen_ligase-rel_domated"/>
</dbReference>
<proteinExistence type="predicted"/>
<dbReference type="Pfam" id="PF04932">
    <property type="entry name" value="Wzy_C"/>
    <property type="match status" value="1"/>
</dbReference>
<keyword evidence="3 6" id="KW-1133">Transmembrane helix</keyword>
<feature type="transmembrane region" description="Helical" evidence="6">
    <location>
        <begin position="350"/>
        <end position="369"/>
    </location>
</feature>
<keyword evidence="9" id="KW-1185">Reference proteome</keyword>
<dbReference type="InterPro" id="IPR011990">
    <property type="entry name" value="TPR-like_helical_dom_sf"/>
</dbReference>
<dbReference type="PANTHER" id="PTHR37422">
    <property type="entry name" value="TEICHURONIC ACID BIOSYNTHESIS PROTEIN TUAE"/>
    <property type="match status" value="1"/>
</dbReference>
<evidence type="ECO:0000256" key="3">
    <source>
        <dbReference type="ARBA" id="ARBA00022989"/>
    </source>
</evidence>
<accession>A0A1Z3HMC4</accession>